<dbReference type="PROSITE" id="PS51898">
    <property type="entry name" value="TYR_RECOMBINASE"/>
    <property type="match status" value="1"/>
</dbReference>
<evidence type="ECO:0000256" key="3">
    <source>
        <dbReference type="ARBA" id="ARBA00023172"/>
    </source>
</evidence>
<dbReference type="InterPro" id="IPR011010">
    <property type="entry name" value="DNA_brk_join_enz"/>
</dbReference>
<dbReference type="Pfam" id="PF02899">
    <property type="entry name" value="Phage_int_SAM_1"/>
    <property type="match status" value="1"/>
</dbReference>
<proteinExistence type="predicted"/>
<dbReference type="PANTHER" id="PTHR30349:SF90">
    <property type="entry name" value="TYROSINE RECOMBINASE XERD"/>
    <property type="match status" value="1"/>
</dbReference>
<reference evidence="7" key="2">
    <citation type="submission" date="2020-09" db="EMBL/GenBank/DDBJ databases">
        <authorList>
            <person name="Sun Q."/>
            <person name="Zhou Y."/>
        </authorList>
    </citation>
    <scope>NUCLEOTIDE SEQUENCE</scope>
    <source>
        <strain evidence="7">CGMCC 1.12921</strain>
    </source>
</reference>
<evidence type="ECO:0000256" key="4">
    <source>
        <dbReference type="PROSITE-ProRule" id="PRU01248"/>
    </source>
</evidence>
<feature type="domain" description="Core-binding (CB)" evidence="6">
    <location>
        <begin position="5"/>
        <end position="96"/>
    </location>
</feature>
<gene>
    <name evidence="7" type="primary">xerC</name>
    <name evidence="7" type="ORF">GCM10011342_01520</name>
</gene>
<dbReference type="GO" id="GO:0003677">
    <property type="term" value="F:DNA binding"/>
    <property type="evidence" value="ECO:0007669"/>
    <property type="project" value="UniProtKB-UniRule"/>
</dbReference>
<dbReference type="InterPro" id="IPR010998">
    <property type="entry name" value="Integrase_recombinase_N"/>
</dbReference>
<dbReference type="InterPro" id="IPR002104">
    <property type="entry name" value="Integrase_catalytic"/>
</dbReference>
<dbReference type="Gene3D" id="1.10.443.10">
    <property type="entry name" value="Intergrase catalytic core"/>
    <property type="match status" value="1"/>
</dbReference>
<keyword evidence="8" id="KW-1185">Reference proteome</keyword>
<keyword evidence="1" id="KW-0229">DNA integration</keyword>
<dbReference type="InterPro" id="IPR050090">
    <property type="entry name" value="Tyrosine_recombinase_XerCD"/>
</dbReference>
<dbReference type="SUPFAM" id="SSF56349">
    <property type="entry name" value="DNA breaking-rejoining enzymes"/>
    <property type="match status" value="1"/>
</dbReference>
<dbReference type="InterPro" id="IPR013762">
    <property type="entry name" value="Integrase-like_cat_sf"/>
</dbReference>
<dbReference type="InterPro" id="IPR004107">
    <property type="entry name" value="Integrase_SAM-like_N"/>
</dbReference>
<dbReference type="Pfam" id="PF00589">
    <property type="entry name" value="Phage_integrase"/>
    <property type="match status" value="1"/>
</dbReference>
<dbReference type="GO" id="GO:0006310">
    <property type="term" value="P:DNA recombination"/>
    <property type="evidence" value="ECO:0007669"/>
    <property type="project" value="UniProtKB-KW"/>
</dbReference>
<organism evidence="7 8">
    <name type="scientific">Aquisalinus flavus</name>
    <dbReference type="NCBI Taxonomy" id="1526572"/>
    <lineage>
        <taxon>Bacteria</taxon>
        <taxon>Pseudomonadati</taxon>
        <taxon>Pseudomonadota</taxon>
        <taxon>Alphaproteobacteria</taxon>
        <taxon>Parvularculales</taxon>
        <taxon>Parvularculaceae</taxon>
        <taxon>Aquisalinus</taxon>
    </lineage>
</organism>
<evidence type="ECO:0000313" key="8">
    <source>
        <dbReference type="Proteomes" id="UP000613582"/>
    </source>
</evidence>
<evidence type="ECO:0000259" key="6">
    <source>
        <dbReference type="PROSITE" id="PS51900"/>
    </source>
</evidence>
<evidence type="ECO:0000256" key="2">
    <source>
        <dbReference type="ARBA" id="ARBA00023125"/>
    </source>
</evidence>
<keyword evidence="3" id="KW-0233">DNA recombination</keyword>
<sequence length="314" mass="34873">MSTARPFVLLRADYARWLDTERRMSPRTARNYLHSLDLFTDFLSGHLGEAITGATFGTLETRDFRAFLALRKGEGLTAQTLRLDLSAIKSFYRFLRKESGMTNPALAALRSPKLPPRLPKPLTRPDMDAMIDSAAVPEKGWESARDVALLTLLYGMGLRVSEALDLSWAEGDMGTSLTVTGKGSKSRMLPVLPQVQRAIAFYRKTVLADEIAQHFIARWDGDAPPLFWSKTGRAMTPRMAQELTAKLRRGLGLPATVTPHALRHSFATHLLGEGADLRALQELLGHSSLAATQRYTQVDTDALLKTYRSAHRRG</sequence>
<name>A0A8J2V1X3_9PROT</name>
<dbReference type="Gene3D" id="1.10.150.130">
    <property type="match status" value="1"/>
</dbReference>
<dbReference type="AlphaFoldDB" id="A0A8J2V1X3"/>
<feature type="domain" description="Tyr recombinase" evidence="5">
    <location>
        <begin position="117"/>
        <end position="308"/>
    </location>
</feature>
<dbReference type="GO" id="GO:0015074">
    <property type="term" value="P:DNA integration"/>
    <property type="evidence" value="ECO:0007669"/>
    <property type="project" value="UniProtKB-KW"/>
</dbReference>
<evidence type="ECO:0000313" key="7">
    <source>
        <dbReference type="EMBL" id="GGC96400.1"/>
    </source>
</evidence>
<comment type="caution">
    <text evidence="7">The sequence shown here is derived from an EMBL/GenBank/DDBJ whole genome shotgun (WGS) entry which is preliminary data.</text>
</comment>
<protein>
    <submittedName>
        <fullName evidence="7">Tyrosine recombinase XerC</fullName>
    </submittedName>
</protein>
<evidence type="ECO:0000256" key="1">
    <source>
        <dbReference type="ARBA" id="ARBA00022908"/>
    </source>
</evidence>
<reference evidence="7" key="1">
    <citation type="journal article" date="2014" name="Int. J. Syst. Evol. Microbiol.">
        <title>Complete genome sequence of Corynebacterium casei LMG S-19264T (=DSM 44701T), isolated from a smear-ripened cheese.</title>
        <authorList>
            <consortium name="US DOE Joint Genome Institute (JGI-PGF)"/>
            <person name="Walter F."/>
            <person name="Albersmeier A."/>
            <person name="Kalinowski J."/>
            <person name="Ruckert C."/>
        </authorList>
    </citation>
    <scope>NUCLEOTIDE SEQUENCE</scope>
    <source>
        <strain evidence="7">CGMCC 1.12921</strain>
    </source>
</reference>
<dbReference type="Proteomes" id="UP000613582">
    <property type="component" value="Unassembled WGS sequence"/>
</dbReference>
<dbReference type="RefSeq" id="WP_188159394.1">
    <property type="nucleotide sequence ID" value="NZ_BMGH01000001.1"/>
</dbReference>
<dbReference type="EMBL" id="BMGH01000001">
    <property type="protein sequence ID" value="GGC96400.1"/>
    <property type="molecule type" value="Genomic_DNA"/>
</dbReference>
<evidence type="ECO:0000259" key="5">
    <source>
        <dbReference type="PROSITE" id="PS51898"/>
    </source>
</evidence>
<dbReference type="PANTHER" id="PTHR30349">
    <property type="entry name" value="PHAGE INTEGRASE-RELATED"/>
    <property type="match status" value="1"/>
</dbReference>
<dbReference type="PROSITE" id="PS51900">
    <property type="entry name" value="CB"/>
    <property type="match status" value="1"/>
</dbReference>
<keyword evidence="2 4" id="KW-0238">DNA-binding</keyword>
<dbReference type="InterPro" id="IPR044068">
    <property type="entry name" value="CB"/>
</dbReference>
<accession>A0A8J2V1X3</accession>